<protein>
    <submittedName>
        <fullName evidence="1">Uncharacterized protein</fullName>
    </submittedName>
</protein>
<accession>A0A438ECP5</accession>
<dbReference type="EMBL" id="QGNW01001323">
    <property type="protein sequence ID" value="RVW45606.1"/>
    <property type="molecule type" value="Genomic_DNA"/>
</dbReference>
<comment type="caution">
    <text evidence="1">The sequence shown here is derived from an EMBL/GenBank/DDBJ whole genome shotgun (WGS) entry which is preliminary data.</text>
</comment>
<gene>
    <name evidence="1" type="ORF">CK203_091543</name>
</gene>
<name>A0A438ECP5_VITVI</name>
<dbReference type="AlphaFoldDB" id="A0A438ECP5"/>
<reference evidence="1 2" key="1">
    <citation type="journal article" date="2018" name="PLoS Genet.">
        <title>Population sequencing reveals clonal diversity and ancestral inbreeding in the grapevine cultivar Chardonnay.</title>
        <authorList>
            <person name="Roach M.J."/>
            <person name="Johnson D.L."/>
            <person name="Bohlmann J."/>
            <person name="van Vuuren H.J."/>
            <person name="Jones S.J."/>
            <person name="Pretorius I.S."/>
            <person name="Schmidt S.A."/>
            <person name="Borneman A.R."/>
        </authorList>
    </citation>
    <scope>NUCLEOTIDE SEQUENCE [LARGE SCALE GENOMIC DNA]</scope>
    <source>
        <strain evidence="2">cv. Chardonnay</strain>
        <tissue evidence="1">Leaf</tissue>
    </source>
</reference>
<evidence type="ECO:0000313" key="1">
    <source>
        <dbReference type="EMBL" id="RVW45606.1"/>
    </source>
</evidence>
<organism evidence="1 2">
    <name type="scientific">Vitis vinifera</name>
    <name type="common">Grape</name>
    <dbReference type="NCBI Taxonomy" id="29760"/>
    <lineage>
        <taxon>Eukaryota</taxon>
        <taxon>Viridiplantae</taxon>
        <taxon>Streptophyta</taxon>
        <taxon>Embryophyta</taxon>
        <taxon>Tracheophyta</taxon>
        <taxon>Spermatophyta</taxon>
        <taxon>Magnoliopsida</taxon>
        <taxon>eudicotyledons</taxon>
        <taxon>Gunneridae</taxon>
        <taxon>Pentapetalae</taxon>
        <taxon>rosids</taxon>
        <taxon>Vitales</taxon>
        <taxon>Vitaceae</taxon>
        <taxon>Viteae</taxon>
        <taxon>Vitis</taxon>
    </lineage>
</organism>
<sequence>MARFLNGLNWDIVNVVELQHYVELEDMVHMAIKSKIEPPKRRNEALNINKGHIVSQCPNKRIMIARVDGEVETESEEDDDQMPSLEDACDDNVEYPVEGESLVARRALSAQVKEEDMEQQRENIFHTRCHVNNKVKVNKQVLVSFSIGRYKDEVLCDIVLMHAGHILLGRPWQFDRKVNHDGFKNSVSIEVRITLSSYLFVMGIEVLSVLIRRAVDGGFLSECKIQGRGRIE</sequence>
<proteinExistence type="predicted"/>
<dbReference type="PANTHER" id="PTHR35046:SF9">
    <property type="entry name" value="RNA-DIRECTED DNA POLYMERASE"/>
    <property type="match status" value="1"/>
</dbReference>
<evidence type="ECO:0000313" key="2">
    <source>
        <dbReference type="Proteomes" id="UP000288805"/>
    </source>
</evidence>
<dbReference type="PANTHER" id="PTHR35046">
    <property type="entry name" value="ZINC KNUCKLE (CCHC-TYPE) FAMILY PROTEIN"/>
    <property type="match status" value="1"/>
</dbReference>
<dbReference type="Proteomes" id="UP000288805">
    <property type="component" value="Unassembled WGS sequence"/>
</dbReference>